<protein>
    <submittedName>
        <fullName evidence="1">Uncharacterized protein</fullName>
    </submittedName>
</protein>
<dbReference type="AlphaFoldDB" id="A0A3A3G4W4"/>
<evidence type="ECO:0000313" key="2">
    <source>
        <dbReference type="Proteomes" id="UP000266327"/>
    </source>
</evidence>
<dbReference type="EMBL" id="QYUQ01000002">
    <property type="protein sequence ID" value="RJG02715.1"/>
    <property type="molecule type" value="Genomic_DNA"/>
</dbReference>
<comment type="caution">
    <text evidence="1">The sequence shown here is derived from an EMBL/GenBank/DDBJ whole genome shotgun (WGS) entry which is preliminary data.</text>
</comment>
<gene>
    <name evidence="1" type="ORF">D3878_14950</name>
</gene>
<accession>A0A3A3G4W4</accession>
<sequence length="71" mass="7886">MHNATPAIADSIANRKAAGRLPAYAVIDYSHMPDRQHLTRATVALTLHDGEEKMAEHAPRCFPYWFQVAGP</sequence>
<reference evidence="2" key="1">
    <citation type="submission" date="2018-09" db="EMBL/GenBank/DDBJ databases">
        <authorList>
            <person name="Zhu H."/>
        </authorList>
    </citation>
    <scope>NUCLEOTIDE SEQUENCE [LARGE SCALE GENOMIC DNA]</scope>
    <source>
        <strain evidence="2">K1S02-23</strain>
    </source>
</reference>
<organism evidence="1 2">
    <name type="scientific">Noviherbaspirillum sedimenti</name>
    <dbReference type="NCBI Taxonomy" id="2320865"/>
    <lineage>
        <taxon>Bacteria</taxon>
        <taxon>Pseudomonadati</taxon>
        <taxon>Pseudomonadota</taxon>
        <taxon>Betaproteobacteria</taxon>
        <taxon>Burkholderiales</taxon>
        <taxon>Oxalobacteraceae</taxon>
        <taxon>Noviherbaspirillum</taxon>
    </lineage>
</organism>
<name>A0A3A3G4W4_9BURK</name>
<proteinExistence type="predicted"/>
<keyword evidence="2" id="KW-1185">Reference proteome</keyword>
<evidence type="ECO:0000313" key="1">
    <source>
        <dbReference type="EMBL" id="RJG02715.1"/>
    </source>
</evidence>
<dbReference type="Proteomes" id="UP000266327">
    <property type="component" value="Unassembled WGS sequence"/>
</dbReference>